<dbReference type="InterPro" id="IPR036291">
    <property type="entry name" value="NAD(P)-bd_dom_sf"/>
</dbReference>
<evidence type="ECO:0000313" key="7">
    <source>
        <dbReference type="Proteomes" id="UP001524642"/>
    </source>
</evidence>
<dbReference type="EMBL" id="JANJOU010000034">
    <property type="protein sequence ID" value="MCR0985438.1"/>
    <property type="molecule type" value="Genomic_DNA"/>
</dbReference>
<dbReference type="PROSITE" id="PS00671">
    <property type="entry name" value="D_2_HYDROXYACID_DH_3"/>
    <property type="match status" value="1"/>
</dbReference>
<dbReference type="PROSITE" id="PS00065">
    <property type="entry name" value="D_2_HYDROXYACID_DH_1"/>
    <property type="match status" value="1"/>
</dbReference>
<feature type="domain" description="D-isomer specific 2-hydroxyacid dehydrogenase catalytic" evidence="4">
    <location>
        <begin position="28"/>
        <end position="322"/>
    </location>
</feature>
<organism evidence="6 7">
    <name type="scientific">Roseomonas populi</name>
    <dbReference type="NCBI Taxonomy" id="3121582"/>
    <lineage>
        <taxon>Bacteria</taxon>
        <taxon>Pseudomonadati</taxon>
        <taxon>Pseudomonadota</taxon>
        <taxon>Alphaproteobacteria</taxon>
        <taxon>Acetobacterales</taxon>
        <taxon>Roseomonadaceae</taxon>
        <taxon>Roseomonas</taxon>
    </lineage>
</organism>
<dbReference type="InterPro" id="IPR029752">
    <property type="entry name" value="D-isomer_DH_CS1"/>
</dbReference>
<dbReference type="Pfam" id="PF02826">
    <property type="entry name" value="2-Hacid_dh_C"/>
    <property type="match status" value="1"/>
</dbReference>
<dbReference type="RefSeq" id="WP_257719085.1">
    <property type="nucleotide sequence ID" value="NZ_JANJOU010000034.1"/>
</dbReference>
<dbReference type="SUPFAM" id="SSF52283">
    <property type="entry name" value="Formate/glycerate dehydrogenase catalytic domain-like"/>
    <property type="match status" value="1"/>
</dbReference>
<evidence type="ECO:0000313" key="6">
    <source>
        <dbReference type="EMBL" id="MCR0985438.1"/>
    </source>
</evidence>
<evidence type="ECO:0000259" key="4">
    <source>
        <dbReference type="Pfam" id="PF00389"/>
    </source>
</evidence>
<dbReference type="Proteomes" id="UP001524642">
    <property type="component" value="Unassembled WGS sequence"/>
</dbReference>
<dbReference type="SUPFAM" id="SSF51735">
    <property type="entry name" value="NAD(P)-binding Rossmann-fold domains"/>
    <property type="match status" value="1"/>
</dbReference>
<reference evidence="6 7" key="1">
    <citation type="submission" date="2022-06" db="EMBL/GenBank/DDBJ databases">
        <title>Roseomonas CN29.</title>
        <authorList>
            <person name="Cheng Y."/>
            <person name="He X."/>
        </authorList>
    </citation>
    <scope>NUCLEOTIDE SEQUENCE [LARGE SCALE GENOMIC DNA]</scope>
    <source>
        <strain evidence="6 7">CN29</strain>
    </source>
</reference>
<dbReference type="InterPro" id="IPR029753">
    <property type="entry name" value="D-isomer_DH_CS"/>
</dbReference>
<evidence type="ECO:0000256" key="3">
    <source>
        <dbReference type="RuleBase" id="RU003719"/>
    </source>
</evidence>
<evidence type="ECO:0000256" key="1">
    <source>
        <dbReference type="ARBA" id="ARBA00005854"/>
    </source>
</evidence>
<sequence length="340" mass="34985">MSGYPRLRVFLTHTEEALTAQYLEAGLEELRRVAEVVLNPTGRVLSGAGLSAAAKGCEVIIAHRATPGLAETFATAPDLVAFLRAAVDVSTIDIGAASAEGILVTRTGAAFENPVAELAFGMMIDLARGVSRMRGDYLAGRVPAPPRGIGMAGATLGIVGYGRIGRRLAAMAGGWGMRVLVHDPFASPVPPVEVAGSLEALLAAADFVVCLAVSAPGTARMFDARAFAAMRPGSCFLNLSRGELVDEDALEAALDSGHLRGAGLDVGLAPDQMPSPRFTARPDVVATPHIGGVTPEARMHQTMDTVHQVAALSAGQVPGGALNAEAAFRLAHLAGRRGGA</sequence>
<dbReference type="Pfam" id="PF00389">
    <property type="entry name" value="2-Hacid_dh"/>
    <property type="match status" value="1"/>
</dbReference>
<dbReference type="PANTHER" id="PTHR10996">
    <property type="entry name" value="2-HYDROXYACID DEHYDROGENASE-RELATED"/>
    <property type="match status" value="1"/>
</dbReference>
<proteinExistence type="inferred from homology"/>
<dbReference type="InterPro" id="IPR050223">
    <property type="entry name" value="D-isomer_2-hydroxyacid_DH"/>
</dbReference>
<dbReference type="InterPro" id="IPR006139">
    <property type="entry name" value="D-isomer_2_OHA_DH_cat_dom"/>
</dbReference>
<accession>A0ABT1XBD6</accession>
<keyword evidence="7" id="KW-1185">Reference proteome</keyword>
<dbReference type="PANTHER" id="PTHR10996:SF282">
    <property type="entry name" value="D-3-PHOSPHOGLYCERATE DEHYDROGENASE 1-RELATED"/>
    <property type="match status" value="1"/>
</dbReference>
<feature type="domain" description="D-isomer specific 2-hydroxyacid dehydrogenase NAD-binding" evidence="5">
    <location>
        <begin position="120"/>
        <end position="291"/>
    </location>
</feature>
<gene>
    <name evidence="6" type="ORF">NRP21_25635</name>
</gene>
<evidence type="ECO:0000256" key="2">
    <source>
        <dbReference type="ARBA" id="ARBA00023002"/>
    </source>
</evidence>
<comment type="caution">
    <text evidence="6">The sequence shown here is derived from an EMBL/GenBank/DDBJ whole genome shotgun (WGS) entry which is preliminary data.</text>
</comment>
<comment type="similarity">
    <text evidence="1 3">Belongs to the D-isomer specific 2-hydroxyacid dehydrogenase family.</text>
</comment>
<evidence type="ECO:0000259" key="5">
    <source>
        <dbReference type="Pfam" id="PF02826"/>
    </source>
</evidence>
<keyword evidence="2 3" id="KW-0560">Oxidoreductase</keyword>
<dbReference type="Gene3D" id="3.40.50.720">
    <property type="entry name" value="NAD(P)-binding Rossmann-like Domain"/>
    <property type="match status" value="2"/>
</dbReference>
<name>A0ABT1XBD6_9PROT</name>
<protein>
    <submittedName>
        <fullName evidence="6">Hydroxyacid dehydrogenase</fullName>
    </submittedName>
</protein>
<dbReference type="InterPro" id="IPR006140">
    <property type="entry name" value="D-isomer_DH_NAD-bd"/>
</dbReference>